<dbReference type="Proteomes" id="UP001307889">
    <property type="component" value="Chromosome 2"/>
</dbReference>
<name>A0ABN7AJC1_9HEMI</name>
<evidence type="ECO:0000313" key="1">
    <source>
        <dbReference type="EMBL" id="BES90975.1"/>
    </source>
</evidence>
<proteinExistence type="predicted"/>
<keyword evidence="2" id="KW-1185">Reference proteome</keyword>
<evidence type="ECO:0000313" key="2">
    <source>
        <dbReference type="Proteomes" id="UP001307889"/>
    </source>
</evidence>
<dbReference type="EMBL" id="AP028910">
    <property type="protein sequence ID" value="BES90975.1"/>
    <property type="molecule type" value="Genomic_DNA"/>
</dbReference>
<sequence>MFLPNSGNVGRLQIQPNPQDFFNLLHAVPASDWYPHQKTFDQDAGKTHRQVVNIPLGAPNQQHSRQNLEEENVAALRSIFVVPYINCPNDASRGFNAIN</sequence>
<reference evidence="1 2" key="1">
    <citation type="submission" date="2023-09" db="EMBL/GenBank/DDBJ databases">
        <title>Nesidiocoris tenuis whole genome shotgun sequence.</title>
        <authorList>
            <person name="Shibata T."/>
            <person name="Shimoda M."/>
            <person name="Kobayashi T."/>
            <person name="Uehara T."/>
        </authorList>
    </citation>
    <scope>NUCLEOTIDE SEQUENCE [LARGE SCALE GENOMIC DNA]</scope>
    <source>
        <strain evidence="1 2">Japan</strain>
    </source>
</reference>
<gene>
    <name evidence="1" type="ORF">NTJ_03783</name>
</gene>
<accession>A0ABN7AJC1</accession>
<organism evidence="1 2">
    <name type="scientific">Nesidiocoris tenuis</name>
    <dbReference type="NCBI Taxonomy" id="355587"/>
    <lineage>
        <taxon>Eukaryota</taxon>
        <taxon>Metazoa</taxon>
        <taxon>Ecdysozoa</taxon>
        <taxon>Arthropoda</taxon>
        <taxon>Hexapoda</taxon>
        <taxon>Insecta</taxon>
        <taxon>Pterygota</taxon>
        <taxon>Neoptera</taxon>
        <taxon>Paraneoptera</taxon>
        <taxon>Hemiptera</taxon>
        <taxon>Heteroptera</taxon>
        <taxon>Panheteroptera</taxon>
        <taxon>Cimicomorpha</taxon>
        <taxon>Miridae</taxon>
        <taxon>Dicyphina</taxon>
        <taxon>Nesidiocoris</taxon>
    </lineage>
</organism>
<protein>
    <submittedName>
        <fullName evidence="1">Uncharacterized protein</fullName>
    </submittedName>
</protein>